<dbReference type="GO" id="GO:0004852">
    <property type="term" value="F:uroporphyrinogen-III synthase activity"/>
    <property type="evidence" value="ECO:0007669"/>
    <property type="project" value="InterPro"/>
</dbReference>
<protein>
    <submittedName>
        <fullName evidence="2">Uroporphyrinogen-III synthase</fullName>
    </submittedName>
</protein>
<dbReference type="AlphaFoldDB" id="A0A2K8KAN3"/>
<dbReference type="KEGG" id="rbg:BG454_12315"/>
<gene>
    <name evidence="2" type="ORF">BG454_12315</name>
</gene>
<dbReference type="STRING" id="441209.GCA_001870665_02242"/>
<dbReference type="EMBL" id="CP024899">
    <property type="protein sequence ID" value="ATX66497.1"/>
    <property type="molecule type" value="Genomic_DNA"/>
</dbReference>
<dbReference type="Pfam" id="PF02602">
    <property type="entry name" value="HEM4"/>
    <property type="match status" value="1"/>
</dbReference>
<dbReference type="RefSeq" id="WP_071480997.1">
    <property type="nucleotide sequence ID" value="NZ_CP024899.1"/>
</dbReference>
<dbReference type="Gene3D" id="3.40.50.10090">
    <property type="match status" value="1"/>
</dbReference>
<dbReference type="OrthoDB" id="7204250at2"/>
<sequence length="247" mass="26405">MPQRPCLVLTRPKPESERFAQQARDIGWQEEILIAPLLEIVLLSLEEADFASARTLIVTSQHAVSALALATDRRDWPVWAVGPRTAQAALEAGFAAVHQSGGDAKALLADLAQAPLLGPILHIRGRHAIADIAAALQAFGHDASSVVGYEQFSRSFDDSVAQRVQRGGDVVLPVFSPRSGRLLGEALQTIDTSKARVHLIGISAAALQAVSFEQAASCHIAARPDAASMCAKLYDVQQTLEPAQKPR</sequence>
<accession>A0A2K8KAN3</accession>
<dbReference type="InterPro" id="IPR036108">
    <property type="entry name" value="4pyrrol_syn_uPrphyn_synt_sf"/>
</dbReference>
<dbReference type="InterPro" id="IPR003754">
    <property type="entry name" value="4pyrrol_synth_uPrphyn_synth"/>
</dbReference>
<keyword evidence="3" id="KW-1185">Reference proteome</keyword>
<reference evidence="2 3" key="1">
    <citation type="submission" date="2017-11" db="EMBL/GenBank/DDBJ databases">
        <title>Revised Sequence and Annotation of the Rhodobaca barguzinensis strain alga05 Genome.</title>
        <authorList>
            <person name="Kopejtka K."/>
            <person name="Tomasch J.M."/>
            <person name="Bunk B."/>
            <person name="Koblizek M."/>
        </authorList>
    </citation>
    <scope>NUCLEOTIDE SEQUENCE [LARGE SCALE GENOMIC DNA]</scope>
    <source>
        <strain evidence="3">alga05</strain>
    </source>
</reference>
<dbReference type="SUPFAM" id="SSF69618">
    <property type="entry name" value="HemD-like"/>
    <property type="match status" value="1"/>
</dbReference>
<dbReference type="CDD" id="cd06578">
    <property type="entry name" value="HemD"/>
    <property type="match status" value="1"/>
</dbReference>
<name>A0A2K8KAN3_9RHOB</name>
<evidence type="ECO:0000313" key="3">
    <source>
        <dbReference type="Proteomes" id="UP000228948"/>
    </source>
</evidence>
<dbReference type="Proteomes" id="UP000228948">
    <property type="component" value="Chromosome"/>
</dbReference>
<organism evidence="2 3">
    <name type="scientific">Roseinatronobacter bogoriensis subsp. barguzinensis</name>
    <dbReference type="NCBI Taxonomy" id="441209"/>
    <lineage>
        <taxon>Bacteria</taxon>
        <taxon>Pseudomonadati</taxon>
        <taxon>Pseudomonadota</taxon>
        <taxon>Alphaproteobacteria</taxon>
        <taxon>Rhodobacterales</taxon>
        <taxon>Paracoccaceae</taxon>
        <taxon>Roseinatronobacter</taxon>
    </lineage>
</organism>
<proteinExistence type="predicted"/>
<dbReference type="GO" id="GO:0033014">
    <property type="term" value="P:tetrapyrrole biosynthetic process"/>
    <property type="evidence" value="ECO:0007669"/>
    <property type="project" value="InterPro"/>
</dbReference>
<evidence type="ECO:0000313" key="2">
    <source>
        <dbReference type="EMBL" id="ATX66497.1"/>
    </source>
</evidence>
<feature type="domain" description="Tetrapyrrole biosynthesis uroporphyrinogen III synthase" evidence="1">
    <location>
        <begin position="19"/>
        <end position="230"/>
    </location>
</feature>
<evidence type="ECO:0000259" key="1">
    <source>
        <dbReference type="Pfam" id="PF02602"/>
    </source>
</evidence>